<evidence type="ECO:0000313" key="3">
    <source>
        <dbReference type="EMBL" id="TFD98974.1"/>
    </source>
</evidence>
<accession>A0A4Y8LA04</accession>
<feature type="transmembrane region" description="Helical" evidence="2">
    <location>
        <begin position="21"/>
        <end position="42"/>
    </location>
</feature>
<dbReference type="Pfam" id="PF00805">
    <property type="entry name" value="Pentapeptide"/>
    <property type="match status" value="2"/>
</dbReference>
<dbReference type="InterPro" id="IPR001646">
    <property type="entry name" value="5peptide_repeat"/>
</dbReference>
<name>A0A4Y8LA04_9BACT</name>
<dbReference type="Gene3D" id="2.160.20.80">
    <property type="entry name" value="E3 ubiquitin-protein ligase SopA"/>
    <property type="match status" value="1"/>
</dbReference>
<evidence type="ECO:0000256" key="2">
    <source>
        <dbReference type="SAM" id="Phobius"/>
    </source>
</evidence>
<organism evidence="3 4">
    <name type="scientific">Dysgonomonas capnocytophagoides</name>
    <dbReference type="NCBI Taxonomy" id="45254"/>
    <lineage>
        <taxon>Bacteria</taxon>
        <taxon>Pseudomonadati</taxon>
        <taxon>Bacteroidota</taxon>
        <taxon>Bacteroidia</taxon>
        <taxon>Bacteroidales</taxon>
        <taxon>Dysgonomonadaceae</taxon>
        <taxon>Dysgonomonas</taxon>
    </lineage>
</organism>
<dbReference type="SUPFAM" id="SSF141571">
    <property type="entry name" value="Pentapeptide repeat-like"/>
    <property type="match status" value="1"/>
</dbReference>
<dbReference type="AlphaFoldDB" id="A0A4Y8LA04"/>
<evidence type="ECO:0000313" key="4">
    <source>
        <dbReference type="Proteomes" id="UP000297861"/>
    </source>
</evidence>
<dbReference type="RefSeq" id="WP_026627499.1">
    <property type="nucleotide sequence ID" value="NZ_JAWZLG010000034.1"/>
</dbReference>
<dbReference type="PANTHER" id="PTHR47485">
    <property type="entry name" value="THYLAKOID LUMENAL 17.4 KDA PROTEIN, CHLOROPLASTIC"/>
    <property type="match status" value="1"/>
</dbReference>
<protein>
    <submittedName>
        <fullName evidence="3">Pentapeptide repeat-containing protein</fullName>
    </submittedName>
</protein>
<evidence type="ECO:0000256" key="1">
    <source>
        <dbReference type="ARBA" id="ARBA00022737"/>
    </source>
</evidence>
<keyword evidence="2" id="KW-0472">Membrane</keyword>
<feature type="transmembrane region" description="Helical" evidence="2">
    <location>
        <begin position="62"/>
        <end position="81"/>
    </location>
</feature>
<comment type="caution">
    <text evidence="3">The sequence shown here is derived from an EMBL/GenBank/DDBJ whole genome shotgun (WGS) entry which is preliminary data.</text>
</comment>
<dbReference type="EMBL" id="SOML01000001">
    <property type="protein sequence ID" value="TFD98974.1"/>
    <property type="molecule type" value="Genomic_DNA"/>
</dbReference>
<keyword evidence="1" id="KW-0677">Repeat</keyword>
<reference evidence="3 4" key="1">
    <citation type="submission" date="2019-03" db="EMBL/GenBank/DDBJ databases">
        <title>San Antonio Military Medical Center submission to MRSN (WRAIR), pending publication.</title>
        <authorList>
            <person name="Blyth D.M."/>
            <person name="Mccarthy S.L."/>
            <person name="Schall S.E."/>
            <person name="Stam J.A."/>
            <person name="Ong A.C."/>
            <person name="Mcgann P.T."/>
        </authorList>
    </citation>
    <scope>NUCLEOTIDE SEQUENCE [LARGE SCALE GENOMIC DNA]</scope>
    <source>
        <strain evidence="3 4">MRSN571793</strain>
    </source>
</reference>
<proteinExistence type="predicted"/>
<keyword evidence="2" id="KW-1133">Transmembrane helix</keyword>
<dbReference type="Proteomes" id="UP000297861">
    <property type="component" value="Unassembled WGS sequence"/>
</dbReference>
<gene>
    <name evidence="3" type="ORF">E2605_02485</name>
</gene>
<keyword evidence="2" id="KW-0812">Transmembrane</keyword>
<dbReference type="PANTHER" id="PTHR47485:SF1">
    <property type="entry name" value="THYLAKOID LUMENAL 17.4 KDA PROTEIN, CHLOROPLASTIC"/>
    <property type="match status" value="1"/>
</dbReference>
<dbReference type="OrthoDB" id="995399at2"/>
<dbReference type="STRING" id="1121485.GCA_000426485_00173"/>
<keyword evidence="4" id="KW-1185">Reference proteome</keyword>
<sequence length="338" mass="38233">MSKKNKTLTVLFQNNKKRLSTIYYRYIFLIIISLTILVGVLFYKLDAHIALFGDTPSALGEYVKTVATVLGGALVLLGLWINNRRVAEQIRQNNIAEKGQINTRFKDAATLLGSENVSSILSGVYALHQIASESSVGDEIQKGYVRIIHDILCAYVRENTETIVKEDDGREWRVNSKPTIVIQTIIKVLFKNNEFIYSDLMTDLSNCIFEDTDFDNAYIANVDFSKTKFIRSTANNCSFIACYLENTFIDEVNFSGSSFDKVVFDNSHIKNSSLAESKLSECDFWDVILYKTTFEKAKMEKIDFKNAIFEEDVIFSDTALAGFTLDEIAKDSLNMTKA</sequence>